<evidence type="ECO:0000313" key="8">
    <source>
        <dbReference type="Proteomes" id="UP000683360"/>
    </source>
</evidence>
<keyword evidence="5" id="KW-1133">Transmembrane helix</keyword>
<evidence type="ECO:0000313" key="7">
    <source>
        <dbReference type="EMBL" id="CAG2230862.1"/>
    </source>
</evidence>
<dbReference type="GO" id="GO:0007165">
    <property type="term" value="P:signal transduction"/>
    <property type="evidence" value="ECO:0007669"/>
    <property type="project" value="InterPro"/>
</dbReference>
<dbReference type="SUPFAM" id="SSF52058">
    <property type="entry name" value="L domain-like"/>
    <property type="match status" value="2"/>
</dbReference>
<keyword evidence="3" id="KW-0732">Signal</keyword>
<evidence type="ECO:0000259" key="6">
    <source>
        <dbReference type="PROSITE" id="PS50104"/>
    </source>
</evidence>
<feature type="transmembrane region" description="Helical" evidence="5">
    <location>
        <begin position="496"/>
        <end position="521"/>
    </location>
</feature>
<keyword evidence="5" id="KW-0472">Membrane</keyword>
<dbReference type="PANTHER" id="PTHR24366:SF96">
    <property type="entry name" value="LEUCINE RICH REPEAT CONTAINING 53"/>
    <property type="match status" value="1"/>
</dbReference>
<accession>A0A8S3TBE8</accession>
<dbReference type="PANTHER" id="PTHR24366">
    <property type="entry name" value="IG(IMMUNOGLOBULIN) AND LRR(LEUCINE RICH REPEAT) DOMAINS"/>
    <property type="match status" value="1"/>
</dbReference>
<dbReference type="PROSITE" id="PS50104">
    <property type="entry name" value="TIR"/>
    <property type="match status" value="1"/>
</dbReference>
<dbReference type="Gene3D" id="3.40.50.10140">
    <property type="entry name" value="Toll/interleukin-1 receptor homology (TIR) domain"/>
    <property type="match status" value="1"/>
</dbReference>
<evidence type="ECO:0000256" key="1">
    <source>
        <dbReference type="ARBA" id="ARBA00009634"/>
    </source>
</evidence>
<dbReference type="InterPro" id="IPR003591">
    <property type="entry name" value="Leu-rich_rpt_typical-subtyp"/>
</dbReference>
<evidence type="ECO:0000256" key="2">
    <source>
        <dbReference type="ARBA" id="ARBA00022614"/>
    </source>
</evidence>
<keyword evidence="4" id="KW-0677">Repeat</keyword>
<feature type="domain" description="TIR" evidence="6">
    <location>
        <begin position="546"/>
        <end position="701"/>
    </location>
</feature>
<dbReference type="InterPro" id="IPR032675">
    <property type="entry name" value="LRR_dom_sf"/>
</dbReference>
<dbReference type="AlphaFoldDB" id="A0A8S3TBE8"/>
<name>A0A8S3TBE8_MYTED</name>
<dbReference type="SMART" id="SM00369">
    <property type="entry name" value="LRR_TYP"/>
    <property type="match status" value="4"/>
</dbReference>
<dbReference type="InterPro" id="IPR001611">
    <property type="entry name" value="Leu-rich_rpt"/>
</dbReference>
<gene>
    <name evidence="7" type="ORF">MEDL_43667</name>
</gene>
<dbReference type="SUPFAM" id="SSF52200">
    <property type="entry name" value="Toll/Interleukin receptor TIR domain"/>
    <property type="match status" value="1"/>
</dbReference>
<dbReference type="Gene3D" id="3.80.10.10">
    <property type="entry name" value="Ribonuclease Inhibitor"/>
    <property type="match status" value="2"/>
</dbReference>
<evidence type="ECO:0000256" key="4">
    <source>
        <dbReference type="ARBA" id="ARBA00022737"/>
    </source>
</evidence>
<dbReference type="Pfam" id="PF01582">
    <property type="entry name" value="TIR"/>
    <property type="match status" value="1"/>
</dbReference>
<evidence type="ECO:0000256" key="3">
    <source>
        <dbReference type="ARBA" id="ARBA00022729"/>
    </source>
</evidence>
<dbReference type="Pfam" id="PF13855">
    <property type="entry name" value="LRR_8"/>
    <property type="match status" value="1"/>
</dbReference>
<dbReference type="EMBL" id="CAJPWZ010002106">
    <property type="protein sequence ID" value="CAG2230862.1"/>
    <property type="molecule type" value="Genomic_DNA"/>
</dbReference>
<organism evidence="7 8">
    <name type="scientific">Mytilus edulis</name>
    <name type="common">Blue mussel</name>
    <dbReference type="NCBI Taxonomy" id="6550"/>
    <lineage>
        <taxon>Eukaryota</taxon>
        <taxon>Metazoa</taxon>
        <taxon>Spiralia</taxon>
        <taxon>Lophotrochozoa</taxon>
        <taxon>Mollusca</taxon>
        <taxon>Bivalvia</taxon>
        <taxon>Autobranchia</taxon>
        <taxon>Pteriomorphia</taxon>
        <taxon>Mytilida</taxon>
        <taxon>Mytiloidea</taxon>
        <taxon>Mytilidae</taxon>
        <taxon>Mytilinae</taxon>
        <taxon>Mytilus</taxon>
    </lineage>
</organism>
<dbReference type="Proteomes" id="UP000683360">
    <property type="component" value="Unassembled WGS sequence"/>
</dbReference>
<sequence length="736" mass="86485">MSSSEVFQLLFNRSDWHCPVTCDSYIEESAIASCCVCNVEVKEKTMSTLNIVYDEVSEEAIINEPNVSHEFYKIQHKFDGVQKLPINLCNFTGIVEIDFSFNEIGNIDIISCVKGLEILSMYRNKIKYLKNDTFFGMNFLRYVDLSHNILKYIEPGLFMNMDGSLLWFDASYNLLTSMDVTNILRTKQPGFCRADFSFNQISKLTNELRWECKEDTQFGNGGLVDFFGNSFSDFFDFSELGFKNFFLFGKLLYYTFDFRGNKWTCDCRFYPFALKATLFAEKLDRDIYYLKCHSPSELKNVSLPELMKSKTLDLLICNLSIADRCPPNCRCFYQPAKTRTVVNCSRTGKTKLPSALPFKTDLEVDFSNNQISRIDNESVILSYSHTITSIDLSYNKLENLPDELYYKLRNIEKINFSGNRMKKIPRALQVLKPCHIYLGLIVLECKCEDNWIQNWLPSSHSKCYNNTRMFCYNKNELVNILSMTNADLGCKFYSEYILWLTISLAVIVFILAVSSTIIFYFRFEIFIMSRKLMKYLQTSEVRLELYTYDVYISCSEDDANLRRWLTSTLVPFLENENLRVFLPFRDSEFGHPREEEIIETMTKSLNFVIILSEHYDDYSETWIEKEWKYAWFNYKSDSQREIVIINYDMLEYKDIAKKYLGAFLKLHSFIDFSNHTKRINEEVYNSLQHVHKTVRKKSNKSNYHNSFKNNVIELETIMESNIKLKHHDKNCSSSEL</sequence>
<keyword evidence="5" id="KW-0812">Transmembrane</keyword>
<keyword evidence="2" id="KW-0433">Leucine-rich repeat</keyword>
<keyword evidence="8" id="KW-1185">Reference proteome</keyword>
<protein>
    <recommendedName>
        <fullName evidence="6">TIR domain-containing protein</fullName>
    </recommendedName>
</protein>
<comment type="caution">
    <text evidence="7">The sequence shown here is derived from an EMBL/GenBank/DDBJ whole genome shotgun (WGS) entry which is preliminary data.</text>
</comment>
<evidence type="ECO:0000256" key="5">
    <source>
        <dbReference type="SAM" id="Phobius"/>
    </source>
</evidence>
<reference evidence="7" key="1">
    <citation type="submission" date="2021-03" db="EMBL/GenBank/DDBJ databases">
        <authorList>
            <person name="Bekaert M."/>
        </authorList>
    </citation>
    <scope>NUCLEOTIDE SEQUENCE</scope>
</reference>
<dbReference type="InterPro" id="IPR035897">
    <property type="entry name" value="Toll_tir_struct_dom_sf"/>
</dbReference>
<comment type="similarity">
    <text evidence="1">Belongs to the Toll-like receptor family.</text>
</comment>
<dbReference type="InterPro" id="IPR000372">
    <property type="entry name" value="LRRNT"/>
</dbReference>
<proteinExistence type="inferred from homology"/>
<dbReference type="SMART" id="SM00013">
    <property type="entry name" value="LRRNT"/>
    <property type="match status" value="1"/>
</dbReference>
<dbReference type="InterPro" id="IPR000157">
    <property type="entry name" value="TIR_dom"/>
</dbReference>
<dbReference type="OrthoDB" id="6086610at2759"/>